<dbReference type="Gene3D" id="3.40.50.360">
    <property type="match status" value="1"/>
</dbReference>
<dbReference type="EMBL" id="RLII01000019">
    <property type="protein sequence ID" value="RXE58367.1"/>
    <property type="molecule type" value="Genomic_DNA"/>
</dbReference>
<comment type="similarity">
    <text evidence="1">Belongs to the NAD(P)H dehydrogenase (quinone) family.</text>
</comment>
<dbReference type="PANTHER" id="PTHR10204:SF34">
    <property type="entry name" value="NAD(P)H DEHYDROGENASE [QUINONE] 1 ISOFORM 1"/>
    <property type="match status" value="1"/>
</dbReference>
<name>A0A4Q0I3N4_9FIRM</name>
<evidence type="ECO:0000256" key="2">
    <source>
        <dbReference type="ARBA" id="ARBA00023002"/>
    </source>
</evidence>
<dbReference type="InterPro" id="IPR003680">
    <property type="entry name" value="Flavodoxin_fold"/>
</dbReference>
<reference evidence="5" key="1">
    <citation type="submission" date="2018-11" db="EMBL/GenBank/DDBJ databases">
        <title>Genome sequencing of a novel mesophilic and cellulolytic organism within the genus Hungateiclostridium.</title>
        <authorList>
            <person name="Rettenmaier R."/>
            <person name="Liebl W."/>
            <person name="Zverlov V."/>
        </authorList>
    </citation>
    <scope>NUCLEOTIDE SEQUENCE [LARGE SCALE GENOMIC DNA]</scope>
    <source>
        <strain evidence="5">N2K1</strain>
    </source>
</reference>
<organism evidence="4 5">
    <name type="scientific">Acetivibrio mesophilus</name>
    <dbReference type="NCBI Taxonomy" id="2487273"/>
    <lineage>
        <taxon>Bacteria</taxon>
        <taxon>Bacillati</taxon>
        <taxon>Bacillota</taxon>
        <taxon>Clostridia</taxon>
        <taxon>Eubacteriales</taxon>
        <taxon>Oscillospiraceae</taxon>
        <taxon>Acetivibrio</taxon>
    </lineage>
</organism>
<dbReference type="RefSeq" id="WP_069196147.1">
    <property type="nucleotide sequence ID" value="NZ_RLII01000019.1"/>
</dbReference>
<keyword evidence="5" id="KW-1185">Reference proteome</keyword>
<dbReference type="OrthoDB" id="9805976at2"/>
<keyword evidence="2" id="KW-0560">Oxidoreductase</keyword>
<dbReference type="Proteomes" id="UP000289166">
    <property type="component" value="Unassembled WGS sequence"/>
</dbReference>
<dbReference type="GO" id="GO:0005829">
    <property type="term" value="C:cytosol"/>
    <property type="evidence" value="ECO:0007669"/>
    <property type="project" value="TreeGrafter"/>
</dbReference>
<proteinExistence type="inferred from homology"/>
<dbReference type="AlphaFoldDB" id="A0A4Q0I3N4"/>
<gene>
    <name evidence="4" type="ORF">EFD62_12505</name>
</gene>
<evidence type="ECO:0000256" key="1">
    <source>
        <dbReference type="ARBA" id="ARBA00006252"/>
    </source>
</evidence>
<evidence type="ECO:0000259" key="3">
    <source>
        <dbReference type="Pfam" id="PF02525"/>
    </source>
</evidence>
<evidence type="ECO:0000313" key="5">
    <source>
        <dbReference type="Proteomes" id="UP000289166"/>
    </source>
</evidence>
<accession>A0A4Q0I3N4</accession>
<protein>
    <submittedName>
        <fullName evidence="4">Flavodoxin family protein</fullName>
    </submittedName>
</protein>
<comment type="caution">
    <text evidence="4">The sequence shown here is derived from an EMBL/GenBank/DDBJ whole genome shotgun (WGS) entry which is preliminary data.</text>
</comment>
<evidence type="ECO:0000313" key="4">
    <source>
        <dbReference type="EMBL" id="RXE58367.1"/>
    </source>
</evidence>
<dbReference type="GO" id="GO:0003955">
    <property type="term" value="F:NAD(P)H dehydrogenase (quinone) activity"/>
    <property type="evidence" value="ECO:0007669"/>
    <property type="project" value="TreeGrafter"/>
</dbReference>
<dbReference type="InterPro" id="IPR051545">
    <property type="entry name" value="NAD(P)H_dehydrogenase_qn"/>
</dbReference>
<feature type="domain" description="Flavodoxin-like fold" evidence="3">
    <location>
        <begin position="1"/>
        <end position="164"/>
    </location>
</feature>
<dbReference type="SUPFAM" id="SSF52218">
    <property type="entry name" value="Flavoproteins"/>
    <property type="match status" value="1"/>
</dbReference>
<dbReference type="InterPro" id="IPR029039">
    <property type="entry name" value="Flavoprotein-like_sf"/>
</dbReference>
<sequence>MKILVVLGHPHKGSFNHAIAHTAIDLLKSNGHDVVFHDLYEEGFDPVITHEEIPKDGEIDSVIRTHCEQISDADGIIVVHPNWWGQPPAILKGWIDRVIRPGVAYKFEENDRGEGVPVGLLKAKAAIVFNTSNTFHDREIKVFGDPLETIWKNCIFGLCGVNNFYRKMYGVIVTSTLEERQKWLDDVKEVVNRFFPCKS</sequence>
<dbReference type="PANTHER" id="PTHR10204">
    <property type="entry name" value="NAD P H OXIDOREDUCTASE-RELATED"/>
    <property type="match status" value="1"/>
</dbReference>
<dbReference type="Pfam" id="PF02525">
    <property type="entry name" value="Flavodoxin_2"/>
    <property type="match status" value="1"/>
</dbReference>